<protein>
    <submittedName>
        <fullName evidence="1">Uncharacterized protein</fullName>
    </submittedName>
</protein>
<sequence>MKNLIYIFSVMFLALFSCQEDILEQSIENKDSGDFAVVNFSLTVPDYSVKTKTAADGVSSLSLMTFDEENVFLGKVDVSADLTSGTARVPKATKYIHFICNYNWSGFNEEANKGKNEGEVIAPLVTGELAFWGRAEVSDFNQMVSVSLLRNYAKVTVGVDAGVQGFTIGGYGVYHYASKGTVAPYNENGDNTFDRNDNEVLTLPVSMKYSEGSDFDTNEKYLFESPNTSDNTTYVIIQNGSNGRYYKIHLLNSEKKAYKIERNFNYGIIIKGFTGGSNSGAESLEDAKKSAPSNDLYAEILKESPIISDANGNRLVVDKLIHLFTSSSNLSVQANYYPNGLSTANNTDMNVSILEDQGNILSNLNITNGLITAKVAHVEKGSQTAKIRVSKGVLSREITVIASEMYTFNPYTPLIYYAGKDQKIDLSFTIPSDYPSFPVECKIHATKLYPVGDDQNMLIVYEDNTYYYIYEAVSSGPQTVSFKTSVDNSNGIVTIENENFQTANINVKSTKDFPINGSASYYHSGNWGSYWSSVGKNSQISYRIAGGKSGNISIMDDEGSYSMASSILEKVDDNATITFSYKNSKDYTVSMSVSDYKKNPNINLLPAMTGSIEYGYYWGWSWESEGYPPTVSCLNGSMPCSNGKYTYTYYGNPSKGMTVNITYNKNGNTYRANPSIEDLAEGSDIRLAR</sequence>
<evidence type="ECO:0000313" key="1">
    <source>
        <dbReference type="EMBL" id="MCB6518964.1"/>
    </source>
</evidence>
<name>A0AAP2Q8J4_PARDI</name>
<evidence type="ECO:0000313" key="2">
    <source>
        <dbReference type="Proteomes" id="UP001198806"/>
    </source>
</evidence>
<accession>A0AAP2Q8J4</accession>
<dbReference type="Proteomes" id="UP001198806">
    <property type="component" value="Unassembled WGS sequence"/>
</dbReference>
<organism evidence="1 2">
    <name type="scientific">Parabacteroides distasonis</name>
    <dbReference type="NCBI Taxonomy" id="823"/>
    <lineage>
        <taxon>Bacteria</taxon>
        <taxon>Pseudomonadati</taxon>
        <taxon>Bacteroidota</taxon>
        <taxon>Bacteroidia</taxon>
        <taxon>Bacteroidales</taxon>
        <taxon>Tannerellaceae</taxon>
        <taxon>Parabacteroides</taxon>
    </lineage>
</organism>
<gene>
    <name evidence="1" type="ORF">LI194_14285</name>
</gene>
<dbReference type="PROSITE" id="PS51257">
    <property type="entry name" value="PROKAR_LIPOPROTEIN"/>
    <property type="match status" value="1"/>
</dbReference>
<dbReference type="EMBL" id="JAJCNI010000017">
    <property type="protein sequence ID" value="MCB6518964.1"/>
    <property type="molecule type" value="Genomic_DNA"/>
</dbReference>
<proteinExistence type="predicted"/>
<dbReference type="RefSeq" id="WP_158532649.1">
    <property type="nucleotide sequence ID" value="NZ_JADMVU010000023.1"/>
</dbReference>
<dbReference type="AlphaFoldDB" id="A0AAP2Q8J4"/>
<comment type="caution">
    <text evidence="1">The sequence shown here is derived from an EMBL/GenBank/DDBJ whole genome shotgun (WGS) entry which is preliminary data.</text>
</comment>
<reference evidence="1" key="1">
    <citation type="submission" date="2021-10" db="EMBL/GenBank/DDBJ databases">
        <title>Collection of gut derived symbiotic bacterial strains cultured from healthy donors.</title>
        <authorList>
            <person name="Lin H."/>
            <person name="Littmann E."/>
            <person name="Kohout C."/>
            <person name="Pamer E.G."/>
        </authorList>
    </citation>
    <scope>NUCLEOTIDE SEQUENCE</scope>
    <source>
        <strain evidence="1">DFI.2.94</strain>
    </source>
</reference>